<dbReference type="GeneID" id="91101271"/>
<keyword evidence="3" id="KW-0732">Signal</keyword>
<feature type="compositionally biased region" description="Low complexity" evidence="2">
    <location>
        <begin position="450"/>
        <end position="489"/>
    </location>
</feature>
<comment type="similarity">
    <text evidence="1">Belongs to the peptidase S12 family.</text>
</comment>
<dbReference type="KEGG" id="ker:91101271"/>
<organism evidence="5 6">
    <name type="scientific">Kwoniella europaea PYCC6329</name>
    <dbReference type="NCBI Taxonomy" id="1423913"/>
    <lineage>
        <taxon>Eukaryota</taxon>
        <taxon>Fungi</taxon>
        <taxon>Dikarya</taxon>
        <taxon>Basidiomycota</taxon>
        <taxon>Agaricomycotina</taxon>
        <taxon>Tremellomycetes</taxon>
        <taxon>Tremellales</taxon>
        <taxon>Cryptococcaceae</taxon>
        <taxon>Kwoniella</taxon>
    </lineage>
</organism>
<evidence type="ECO:0000256" key="2">
    <source>
        <dbReference type="SAM" id="MobiDB-lite"/>
    </source>
</evidence>
<dbReference type="PANTHER" id="PTHR46825:SF15">
    <property type="entry name" value="BETA-LACTAMASE-RELATED DOMAIN-CONTAINING PROTEIN"/>
    <property type="match status" value="1"/>
</dbReference>
<feature type="domain" description="Beta-lactamase-related" evidence="4">
    <location>
        <begin position="92"/>
        <end position="413"/>
    </location>
</feature>
<accession>A0AAX4KF53</accession>
<proteinExistence type="inferred from homology"/>
<evidence type="ECO:0000256" key="1">
    <source>
        <dbReference type="ARBA" id="ARBA00038215"/>
    </source>
</evidence>
<evidence type="ECO:0000313" key="6">
    <source>
        <dbReference type="Proteomes" id="UP001358614"/>
    </source>
</evidence>
<name>A0AAX4KF53_9TREE</name>
<feature type="region of interest" description="Disordered" evidence="2">
    <location>
        <begin position="447"/>
        <end position="489"/>
    </location>
</feature>
<evidence type="ECO:0000259" key="4">
    <source>
        <dbReference type="Pfam" id="PF00144"/>
    </source>
</evidence>
<feature type="chain" id="PRO_5043421860" description="Beta-lactamase-related domain-containing protein" evidence="3">
    <location>
        <begin position="21"/>
        <end position="639"/>
    </location>
</feature>
<gene>
    <name evidence="5" type="ORF">V865_002467</name>
</gene>
<sequence>MLYPLHVLTVSALLVSRVNSLPHVTPRQDASSSNITASSATIVDEAIVNKLEDIRSRWGMKGINIAVVASPEYMGNKIGSIQTGWTTQSIALGQANRFGDAFDDQTLFALGSNSKHFAAVAVALLIESGTTLPNGQPLMYTTKIKDVIPEFGLLDEYAGQNVDIVDLLSMRSGLPRHDHLMGLEVDEVISRMNYLRPSTPFRHDGQYQSLHYIVMDKVVSTLTGTSFVDFVKTHIFDPIGMTHTYHNHTQAVESGLKIADGFVHEDVDIAGCTAASEAYIKHGGNASLIPCAGELKSIGWWDRTDGVTIATTGSAITNSQDMFKWLQEELSPAVLPPTIIPATTTSQTVLTKQPVIPGITSAYTYGLGQYIYTYRGYSINGHDGSVWGQLSHNTRVPDAGVGFVVIVNDQSYGEQMCTIVEHVLLDALLGLPEINWELNTFTELAGSARSQSTEGTDSSSTSQSSSSSSSNSSTTSTTSSSANTSTTASLRKPLRAESVVGYYSDKAYGTFNIQPIASLEDADALLAINKRFTLLGLTLDNDTYYYQNTDSSSFITHYIFTPFDGPIFNVTASYVAPLYPDGSETRNGSTLITYGPGSAVFKDNGLGLFGIWQSGSGVADPQVVEDDVEEKAEVWLKKI</sequence>
<dbReference type="InterPro" id="IPR050491">
    <property type="entry name" value="AmpC-like"/>
</dbReference>
<dbReference type="InterPro" id="IPR001466">
    <property type="entry name" value="Beta-lactam-related"/>
</dbReference>
<dbReference type="RefSeq" id="XP_066082365.1">
    <property type="nucleotide sequence ID" value="XM_066226268.1"/>
</dbReference>
<feature type="signal peptide" evidence="3">
    <location>
        <begin position="1"/>
        <end position="20"/>
    </location>
</feature>
<evidence type="ECO:0000256" key="3">
    <source>
        <dbReference type="SAM" id="SignalP"/>
    </source>
</evidence>
<reference evidence="5 6" key="1">
    <citation type="submission" date="2024-01" db="EMBL/GenBank/DDBJ databases">
        <title>Comparative genomics of Cryptococcus and Kwoniella reveals pathogenesis evolution and contrasting modes of karyotype evolution via chromosome fusion or intercentromeric recombination.</title>
        <authorList>
            <person name="Coelho M.A."/>
            <person name="David-Palma M."/>
            <person name="Shea T."/>
            <person name="Bowers K."/>
            <person name="McGinley-Smith S."/>
            <person name="Mohammad A.W."/>
            <person name="Gnirke A."/>
            <person name="Yurkov A.M."/>
            <person name="Nowrousian M."/>
            <person name="Sun S."/>
            <person name="Cuomo C.A."/>
            <person name="Heitman J."/>
        </authorList>
    </citation>
    <scope>NUCLEOTIDE SEQUENCE [LARGE SCALE GENOMIC DNA]</scope>
    <source>
        <strain evidence="5 6">PYCC6329</strain>
    </source>
</reference>
<dbReference type="PANTHER" id="PTHR46825">
    <property type="entry name" value="D-ALANYL-D-ALANINE-CARBOXYPEPTIDASE/ENDOPEPTIDASE AMPH"/>
    <property type="match status" value="1"/>
</dbReference>
<dbReference type="InterPro" id="IPR012338">
    <property type="entry name" value="Beta-lactam/transpept-like"/>
</dbReference>
<dbReference type="Gene3D" id="3.40.710.10">
    <property type="entry name" value="DD-peptidase/beta-lactamase superfamily"/>
    <property type="match status" value="1"/>
</dbReference>
<dbReference type="EMBL" id="CP144089">
    <property type="protein sequence ID" value="WWD04398.1"/>
    <property type="molecule type" value="Genomic_DNA"/>
</dbReference>
<keyword evidence="6" id="KW-1185">Reference proteome</keyword>
<dbReference type="Proteomes" id="UP001358614">
    <property type="component" value="Chromosome 1"/>
</dbReference>
<dbReference type="Pfam" id="PF00144">
    <property type="entry name" value="Beta-lactamase"/>
    <property type="match status" value="1"/>
</dbReference>
<protein>
    <recommendedName>
        <fullName evidence="4">Beta-lactamase-related domain-containing protein</fullName>
    </recommendedName>
</protein>
<dbReference type="AlphaFoldDB" id="A0AAX4KF53"/>
<evidence type="ECO:0000313" key="5">
    <source>
        <dbReference type="EMBL" id="WWD04398.1"/>
    </source>
</evidence>
<dbReference type="SUPFAM" id="SSF56601">
    <property type="entry name" value="beta-lactamase/transpeptidase-like"/>
    <property type="match status" value="1"/>
</dbReference>